<sequence length="65" mass="7367">MNGPSLVSRLISLTLLGLLFFIPPLLLLFDRPTAQGLSQLPVWLFASWLILILLTAWVMERSDEE</sequence>
<keyword evidence="3" id="KW-1185">Reference proteome</keyword>
<keyword evidence="1" id="KW-0472">Membrane</keyword>
<evidence type="ECO:0000313" key="2">
    <source>
        <dbReference type="EMBL" id="KDE38420.1"/>
    </source>
</evidence>
<dbReference type="AlphaFoldDB" id="A0A063XZR2"/>
<organism evidence="2 3">
    <name type="scientific">Nitrincola lacisaponensis</name>
    <dbReference type="NCBI Taxonomy" id="267850"/>
    <lineage>
        <taxon>Bacteria</taxon>
        <taxon>Pseudomonadati</taxon>
        <taxon>Pseudomonadota</taxon>
        <taxon>Gammaproteobacteria</taxon>
        <taxon>Oceanospirillales</taxon>
        <taxon>Oceanospirillaceae</taxon>
        <taxon>Nitrincola</taxon>
    </lineage>
</organism>
<keyword evidence="1" id="KW-0812">Transmembrane</keyword>
<evidence type="ECO:0000256" key="1">
    <source>
        <dbReference type="SAM" id="Phobius"/>
    </source>
</evidence>
<evidence type="ECO:0000313" key="3">
    <source>
        <dbReference type="Proteomes" id="UP000027318"/>
    </source>
</evidence>
<gene>
    <name evidence="2" type="ORF">ADINL_2875</name>
</gene>
<keyword evidence="1" id="KW-1133">Transmembrane helix</keyword>
<reference evidence="2 3" key="1">
    <citation type="journal article" date="2005" name="Int. J. Syst. Evol. Microbiol.">
        <title>Nitrincola lacisaponensis gen. nov., sp. nov., a novel alkaliphilic bacterium isolated from an alkaline, saline lake.</title>
        <authorList>
            <person name="Dimitriu P.A."/>
            <person name="Shukla S.K."/>
            <person name="Conradt J."/>
            <person name="Marquez M.C."/>
            <person name="Ventosa A."/>
            <person name="Maglia A."/>
            <person name="Peyton B.M."/>
            <person name="Pinkart H.C."/>
            <person name="Mormile M.R."/>
        </authorList>
    </citation>
    <scope>NUCLEOTIDE SEQUENCE [LARGE SCALE GENOMIC DNA]</scope>
    <source>
        <strain evidence="2 3">4CA</strain>
    </source>
</reference>
<protein>
    <recommendedName>
        <fullName evidence="4">DUF3311 domain-containing protein</fullName>
    </recommendedName>
</protein>
<accession>A0A063XZR2</accession>
<dbReference type="Proteomes" id="UP000027318">
    <property type="component" value="Unassembled WGS sequence"/>
</dbReference>
<dbReference type="STRING" id="267850.ADINL_2875"/>
<feature type="transmembrane region" description="Helical" evidence="1">
    <location>
        <begin position="40"/>
        <end position="59"/>
    </location>
</feature>
<proteinExistence type="predicted"/>
<dbReference type="RefSeq" id="WP_036549593.1">
    <property type="nucleotide sequence ID" value="NZ_JBKBNO010000006.1"/>
</dbReference>
<name>A0A063XZR2_9GAMM</name>
<dbReference type="OrthoDB" id="6121624at2"/>
<evidence type="ECO:0008006" key="4">
    <source>
        <dbReference type="Google" id="ProtNLM"/>
    </source>
</evidence>
<dbReference type="EMBL" id="JMSZ01000042">
    <property type="protein sequence ID" value="KDE38420.1"/>
    <property type="molecule type" value="Genomic_DNA"/>
</dbReference>
<feature type="transmembrane region" description="Helical" evidence="1">
    <location>
        <begin position="6"/>
        <end position="28"/>
    </location>
</feature>
<comment type="caution">
    <text evidence="2">The sequence shown here is derived from an EMBL/GenBank/DDBJ whole genome shotgun (WGS) entry which is preliminary data.</text>
</comment>